<evidence type="ECO:0000259" key="5">
    <source>
        <dbReference type="Pfam" id="PF00171"/>
    </source>
</evidence>
<dbReference type="Gene3D" id="3.40.605.10">
    <property type="entry name" value="Aldehyde Dehydrogenase, Chain A, domain 1"/>
    <property type="match status" value="1"/>
</dbReference>
<dbReference type="SUPFAM" id="SSF53720">
    <property type="entry name" value="ALDH-like"/>
    <property type="match status" value="1"/>
</dbReference>
<dbReference type="GO" id="GO:0005829">
    <property type="term" value="C:cytosol"/>
    <property type="evidence" value="ECO:0007669"/>
    <property type="project" value="TreeGrafter"/>
</dbReference>
<evidence type="ECO:0000256" key="2">
    <source>
        <dbReference type="ARBA" id="ARBA00023002"/>
    </source>
</evidence>
<dbReference type="Proteomes" id="UP001268610">
    <property type="component" value="Unassembled WGS sequence"/>
</dbReference>
<dbReference type="GO" id="GO:0009450">
    <property type="term" value="P:gamma-aminobutyric acid catabolic process"/>
    <property type="evidence" value="ECO:0007669"/>
    <property type="project" value="InterPro"/>
</dbReference>
<sequence>MAFTSALTKHVPFSSPLLRDAGYINGVWTSGDAAGTFDVLNPATQEPLASLPDMGAAETRTAIDAAHTAQPAWAARPAKERSVILRKWFDLMVANADELAAILTAEMGKPFAEARGEILYAAAYIEWYAEEAKRIYGETIPAPSNDKRMIVIKQPVGVVGTITPWNFPAAMIARKIAPALAVGCTVVSKPAEQTPLTAIALAVLAEQAGIPAGVFNVIVGIDGPAIGRELCGNEKVRKISFTGSTEVGRILMRQCADQIKKVSLELGGNAPFIVFDDADLDAAVEGAIASKYRNAGQTCVCANRLYIQSSVYDAFAAKLAARVAAMSVGDGFTAGVEIGPLIDEQGLAKVEDHVGDALAKGAKVLTGGKRIDGAGTFFTPTVLTGVTRGMTVAREETFGPVAPLFRFETAEDVIAQANDTEFGLAAYFYAGDLKKVWRVAEALEYGMIGINTGLMSSETAPFGGIKQSGLGREGSRHGADDYLEMKYLCIGGV</sequence>
<proteinExistence type="inferred from homology"/>
<protein>
    <submittedName>
        <fullName evidence="6">NAD-dependent succinate-semialdehyde dehydrogenase</fullName>
        <ecNumber evidence="6">1.2.1.-</ecNumber>
    </submittedName>
</protein>
<dbReference type="InterPro" id="IPR016161">
    <property type="entry name" value="Ald_DH/histidinol_DH"/>
</dbReference>
<dbReference type="InterPro" id="IPR016162">
    <property type="entry name" value="Ald_DH_N"/>
</dbReference>
<evidence type="ECO:0000256" key="3">
    <source>
        <dbReference type="PROSITE-ProRule" id="PRU10007"/>
    </source>
</evidence>
<comment type="similarity">
    <text evidence="1 4">Belongs to the aldehyde dehydrogenase family.</text>
</comment>
<dbReference type="InterPro" id="IPR015590">
    <property type="entry name" value="Aldehyde_DH_dom"/>
</dbReference>
<dbReference type="PROSITE" id="PS00070">
    <property type="entry name" value="ALDEHYDE_DEHYDR_CYS"/>
    <property type="match status" value="1"/>
</dbReference>
<dbReference type="FunFam" id="3.40.605.10:FF:000005">
    <property type="entry name" value="Succinate-semialdehyde dehydrogenase I"/>
    <property type="match status" value="1"/>
</dbReference>
<dbReference type="EC" id="1.2.1.-" evidence="6"/>
<reference evidence="6" key="1">
    <citation type="submission" date="2023-04" db="EMBL/GenBank/DDBJ databases">
        <title>Genomic characterization of faba bean (Vicia faba) microsymbionts in Mexican soils.</title>
        <authorList>
            <person name="Rivera Orduna F.N."/>
            <person name="Guevara-Luna J."/>
            <person name="Yan J."/>
            <person name="Arroyo-Herrera I."/>
            <person name="Li Y."/>
            <person name="Vasquez-Murrieta M.S."/>
            <person name="Wang E.T."/>
        </authorList>
    </citation>
    <scope>NUCLEOTIDE SEQUENCE</scope>
    <source>
        <strain evidence="6">CH26</strain>
    </source>
</reference>
<dbReference type="RefSeq" id="WP_310865706.1">
    <property type="nucleotide sequence ID" value="NZ_JAVLSF010000017.1"/>
</dbReference>
<dbReference type="PANTHER" id="PTHR43353">
    <property type="entry name" value="SUCCINATE-SEMIALDEHYDE DEHYDROGENASE, MITOCHONDRIAL"/>
    <property type="match status" value="1"/>
</dbReference>
<feature type="domain" description="Aldehyde dehydrogenase" evidence="5">
    <location>
        <begin position="28"/>
        <end position="487"/>
    </location>
</feature>
<dbReference type="FunFam" id="3.40.309.10:FF:000004">
    <property type="entry name" value="Succinate-semialdehyde dehydrogenase I"/>
    <property type="match status" value="1"/>
</dbReference>
<organism evidence="6 7">
    <name type="scientific">Rhizobium hidalgonense</name>
    <dbReference type="NCBI Taxonomy" id="1538159"/>
    <lineage>
        <taxon>Bacteria</taxon>
        <taxon>Pseudomonadati</taxon>
        <taxon>Pseudomonadota</taxon>
        <taxon>Alphaproteobacteria</taxon>
        <taxon>Hyphomicrobiales</taxon>
        <taxon>Rhizobiaceae</taxon>
        <taxon>Rhizobium/Agrobacterium group</taxon>
        <taxon>Rhizobium</taxon>
    </lineage>
</organism>
<evidence type="ECO:0000256" key="1">
    <source>
        <dbReference type="ARBA" id="ARBA00009986"/>
    </source>
</evidence>
<dbReference type="InterPro" id="IPR029510">
    <property type="entry name" value="Ald_DH_CS_GLU"/>
</dbReference>
<dbReference type="NCBIfam" id="TIGR01780">
    <property type="entry name" value="SSADH"/>
    <property type="match status" value="1"/>
</dbReference>
<dbReference type="PANTHER" id="PTHR43353:SF5">
    <property type="entry name" value="SUCCINATE-SEMIALDEHYDE DEHYDROGENASE, MITOCHONDRIAL"/>
    <property type="match status" value="1"/>
</dbReference>
<comment type="caution">
    <text evidence="6">The sequence shown here is derived from an EMBL/GenBank/DDBJ whole genome shotgun (WGS) entry which is preliminary data.</text>
</comment>
<dbReference type="InterPro" id="IPR016163">
    <property type="entry name" value="Ald_DH_C"/>
</dbReference>
<dbReference type="InterPro" id="IPR010102">
    <property type="entry name" value="Succ_semiAld_DH"/>
</dbReference>
<name>A0AAJ2GYP2_9HYPH</name>
<dbReference type="InterPro" id="IPR016160">
    <property type="entry name" value="Ald_DH_CS_CYS"/>
</dbReference>
<dbReference type="GO" id="GO:0004777">
    <property type="term" value="F:succinate-semialdehyde dehydrogenase (NAD+) activity"/>
    <property type="evidence" value="ECO:0007669"/>
    <property type="project" value="TreeGrafter"/>
</dbReference>
<dbReference type="Gene3D" id="3.40.309.10">
    <property type="entry name" value="Aldehyde Dehydrogenase, Chain A, domain 2"/>
    <property type="match status" value="1"/>
</dbReference>
<keyword evidence="2 4" id="KW-0560">Oxidoreductase</keyword>
<dbReference type="Pfam" id="PF00171">
    <property type="entry name" value="Aldedh"/>
    <property type="match status" value="1"/>
</dbReference>
<evidence type="ECO:0000313" key="6">
    <source>
        <dbReference type="EMBL" id="MDR9775812.1"/>
    </source>
</evidence>
<gene>
    <name evidence="6" type="ORF">RJJ65_24760</name>
</gene>
<dbReference type="EMBL" id="JAVLSF010000017">
    <property type="protein sequence ID" value="MDR9775812.1"/>
    <property type="molecule type" value="Genomic_DNA"/>
</dbReference>
<evidence type="ECO:0000256" key="4">
    <source>
        <dbReference type="RuleBase" id="RU003345"/>
    </source>
</evidence>
<dbReference type="PROSITE" id="PS00687">
    <property type="entry name" value="ALDEHYDE_DEHYDR_GLU"/>
    <property type="match status" value="1"/>
</dbReference>
<dbReference type="InterPro" id="IPR050740">
    <property type="entry name" value="Aldehyde_DH_Superfamily"/>
</dbReference>
<accession>A0AAJ2GYP2</accession>
<feature type="active site" evidence="3">
    <location>
        <position position="265"/>
    </location>
</feature>
<evidence type="ECO:0000313" key="7">
    <source>
        <dbReference type="Proteomes" id="UP001268610"/>
    </source>
</evidence>
<dbReference type="AlphaFoldDB" id="A0AAJ2GYP2"/>
<dbReference type="CDD" id="cd07103">
    <property type="entry name" value="ALDH_F5_SSADH_GabD"/>
    <property type="match status" value="1"/>
</dbReference>